<organism evidence="4 5">
    <name type="scientific">Macrococcus carouselicus</name>
    <dbReference type="NCBI Taxonomy" id="69969"/>
    <lineage>
        <taxon>Bacteria</taxon>
        <taxon>Bacillati</taxon>
        <taxon>Bacillota</taxon>
        <taxon>Bacilli</taxon>
        <taxon>Bacillales</taxon>
        <taxon>Staphylococcaceae</taxon>
        <taxon>Macrococcus</taxon>
    </lineage>
</organism>
<dbReference type="OrthoDB" id="9775224at2"/>
<name>A0A9Q8CG65_9STAP</name>
<gene>
    <name evidence="4" type="ORF">ERX40_06915</name>
</gene>
<evidence type="ECO:0000256" key="2">
    <source>
        <dbReference type="ARBA" id="ARBA00022777"/>
    </source>
</evidence>
<keyword evidence="2" id="KW-0418">Kinase</keyword>
<protein>
    <submittedName>
        <fullName evidence="4">Polyphosphate--nucleotide phosphotransferase</fullName>
    </submittedName>
</protein>
<dbReference type="EMBL" id="SCWD01000002">
    <property type="protein sequence ID" value="TDM02279.1"/>
    <property type="molecule type" value="Genomic_DNA"/>
</dbReference>
<keyword evidence="5" id="KW-1185">Reference proteome</keyword>
<evidence type="ECO:0000313" key="4">
    <source>
        <dbReference type="EMBL" id="TDM02279.1"/>
    </source>
</evidence>
<keyword evidence="1" id="KW-0808">Transferase</keyword>
<evidence type="ECO:0000256" key="1">
    <source>
        <dbReference type="ARBA" id="ARBA00022679"/>
    </source>
</evidence>
<dbReference type="NCBIfam" id="TIGR03709">
    <property type="entry name" value="PPK2_rel_1"/>
    <property type="match status" value="1"/>
</dbReference>
<accession>A0A9Q8CG65</accession>
<dbReference type="InterPro" id="IPR016898">
    <property type="entry name" value="Polyphosphate_phosphotransfera"/>
</dbReference>
<dbReference type="InterPro" id="IPR022488">
    <property type="entry name" value="PPK2-related"/>
</dbReference>
<reference evidence="4 5" key="1">
    <citation type="submission" date="2019-01" db="EMBL/GenBank/DDBJ databases">
        <title>Draft genome sequences of the type strains of six Macrococcus species.</title>
        <authorList>
            <person name="Mazhar S."/>
            <person name="Altermann E."/>
            <person name="Hill C."/>
            <person name="Mcauliffe O."/>
        </authorList>
    </citation>
    <scope>NUCLEOTIDE SEQUENCE [LARGE SCALE GENOMIC DNA]</scope>
    <source>
        <strain evidence="4 5">ATCC 51828</strain>
    </source>
</reference>
<dbReference type="PANTHER" id="PTHR34383:SF3">
    <property type="entry name" value="POLYPHOSPHATE:AMP PHOSPHOTRANSFERASE"/>
    <property type="match status" value="1"/>
</dbReference>
<evidence type="ECO:0000313" key="5">
    <source>
        <dbReference type="Proteomes" id="UP000295280"/>
    </source>
</evidence>
<proteinExistence type="predicted"/>
<dbReference type="SUPFAM" id="SSF52540">
    <property type="entry name" value="P-loop containing nucleoside triphosphate hydrolases"/>
    <property type="match status" value="1"/>
</dbReference>
<dbReference type="Proteomes" id="UP000295280">
    <property type="component" value="Unassembled WGS sequence"/>
</dbReference>
<comment type="caution">
    <text evidence="4">The sequence shown here is derived from an EMBL/GenBank/DDBJ whole genome shotgun (WGS) entry which is preliminary data.</text>
</comment>
<dbReference type="InterPro" id="IPR022300">
    <property type="entry name" value="PPK2-rel_1"/>
</dbReference>
<dbReference type="PANTHER" id="PTHR34383">
    <property type="entry name" value="POLYPHOSPHATE:AMP PHOSPHOTRANSFERASE-RELATED"/>
    <property type="match status" value="1"/>
</dbReference>
<dbReference type="Gene3D" id="3.40.50.300">
    <property type="entry name" value="P-loop containing nucleotide triphosphate hydrolases"/>
    <property type="match status" value="1"/>
</dbReference>
<dbReference type="GO" id="GO:0008976">
    <property type="term" value="F:polyphosphate kinase activity"/>
    <property type="evidence" value="ECO:0007669"/>
    <property type="project" value="InterPro"/>
</dbReference>
<dbReference type="AlphaFoldDB" id="A0A9Q8CG65"/>
<dbReference type="PIRSF" id="PIRSF028756">
    <property type="entry name" value="PPK2_prd"/>
    <property type="match status" value="1"/>
</dbReference>
<dbReference type="GO" id="GO:0006797">
    <property type="term" value="P:polyphosphate metabolic process"/>
    <property type="evidence" value="ECO:0007669"/>
    <property type="project" value="InterPro"/>
</dbReference>
<evidence type="ECO:0000259" key="3">
    <source>
        <dbReference type="Pfam" id="PF03976"/>
    </source>
</evidence>
<feature type="domain" description="Polyphosphate kinase-2-related" evidence="3">
    <location>
        <begin position="40"/>
        <end position="260"/>
    </location>
</feature>
<dbReference type="Pfam" id="PF03976">
    <property type="entry name" value="PPK2"/>
    <property type="match status" value="1"/>
</dbReference>
<dbReference type="RefSeq" id="WP_133417766.1">
    <property type="nucleotide sequence ID" value="NZ_SCWD01000002.1"/>
</dbReference>
<dbReference type="InterPro" id="IPR027417">
    <property type="entry name" value="P-loop_NTPase"/>
</dbReference>
<sequence>MDIEKYRVPVKSEIKLKSYPTSEDKKKDNDDIRDNVIPGLVSELKELHLKLHAEEKKGILVVLQALDAAGKDETISYIFSNLNAQGLKTTSFKKPSDEESKHDYMWRLHDGLPARGEIGILNRSYYEEVIVTRVHNLIKDFHVPDDKKKEEIWDVRYRQINNYEQYLHENGFHVVKFFFNMSKDEQRERLLERMKDPKKNWEFSFNDVKEREYWNEYQQTFEHMLNQTSTSHSPWYILPADDEWHARRLVSEIMISVLQEISPEFPEITGEDKETLKEYIKKLEDEKNEEVPE</sequence>